<dbReference type="Proteomes" id="UP000644756">
    <property type="component" value="Unassembled WGS sequence"/>
</dbReference>
<evidence type="ECO:0000313" key="2">
    <source>
        <dbReference type="EMBL" id="GGF90389.1"/>
    </source>
</evidence>
<evidence type="ECO:0000256" key="1">
    <source>
        <dbReference type="SAM" id="Phobius"/>
    </source>
</evidence>
<feature type="transmembrane region" description="Helical" evidence="1">
    <location>
        <begin position="6"/>
        <end position="28"/>
    </location>
</feature>
<protein>
    <submittedName>
        <fullName evidence="2">Uncharacterized protein</fullName>
    </submittedName>
</protein>
<keyword evidence="1" id="KW-0472">Membrane</keyword>
<proteinExistence type="predicted"/>
<evidence type="ECO:0000313" key="3">
    <source>
        <dbReference type="Proteomes" id="UP000644756"/>
    </source>
</evidence>
<name>A0A917FMS8_9BACL</name>
<sequence length="69" mass="8047">MLSLQGYVTFIGYVWQLHVSLSLFYGVLDLRKVLRLPLESDWSEIIHHSETDQIQKSKNDQTMEAEDPP</sequence>
<keyword evidence="3" id="KW-1185">Reference proteome</keyword>
<organism evidence="2 3">
    <name type="scientific">Paenibacillus abyssi</name>
    <dbReference type="NCBI Taxonomy" id="1340531"/>
    <lineage>
        <taxon>Bacteria</taxon>
        <taxon>Bacillati</taxon>
        <taxon>Bacillota</taxon>
        <taxon>Bacilli</taxon>
        <taxon>Bacillales</taxon>
        <taxon>Paenibacillaceae</taxon>
        <taxon>Paenibacillus</taxon>
    </lineage>
</organism>
<reference evidence="2" key="2">
    <citation type="submission" date="2020-09" db="EMBL/GenBank/DDBJ databases">
        <authorList>
            <person name="Sun Q."/>
            <person name="Zhou Y."/>
        </authorList>
    </citation>
    <scope>NUCLEOTIDE SEQUENCE</scope>
    <source>
        <strain evidence="2">CGMCC 1.12987</strain>
    </source>
</reference>
<keyword evidence="1" id="KW-1133">Transmembrane helix</keyword>
<accession>A0A917FMS8</accession>
<dbReference type="EMBL" id="BMGR01000001">
    <property type="protein sequence ID" value="GGF90389.1"/>
    <property type="molecule type" value="Genomic_DNA"/>
</dbReference>
<comment type="caution">
    <text evidence="2">The sequence shown here is derived from an EMBL/GenBank/DDBJ whole genome shotgun (WGS) entry which is preliminary data.</text>
</comment>
<gene>
    <name evidence="2" type="ORF">GCM10010916_04700</name>
</gene>
<reference evidence="2" key="1">
    <citation type="journal article" date="2014" name="Int. J. Syst. Evol. Microbiol.">
        <title>Complete genome sequence of Corynebacterium casei LMG S-19264T (=DSM 44701T), isolated from a smear-ripened cheese.</title>
        <authorList>
            <consortium name="US DOE Joint Genome Institute (JGI-PGF)"/>
            <person name="Walter F."/>
            <person name="Albersmeier A."/>
            <person name="Kalinowski J."/>
            <person name="Ruckert C."/>
        </authorList>
    </citation>
    <scope>NUCLEOTIDE SEQUENCE</scope>
    <source>
        <strain evidence="2">CGMCC 1.12987</strain>
    </source>
</reference>
<dbReference type="AlphaFoldDB" id="A0A917FMS8"/>
<keyword evidence="1" id="KW-0812">Transmembrane</keyword>